<dbReference type="eggNOG" id="ENOG5030Y66">
    <property type="taxonomic scope" value="Bacteria"/>
</dbReference>
<accession>L8JSH9</accession>
<name>L8JSH9_9BACT</name>
<dbReference type="AlphaFoldDB" id="L8JSH9"/>
<evidence type="ECO:0000313" key="2">
    <source>
        <dbReference type="Proteomes" id="UP000011135"/>
    </source>
</evidence>
<dbReference type="STRING" id="1237149.C900_02170"/>
<gene>
    <name evidence="1" type="ORF">C900_02170</name>
</gene>
<dbReference type="RefSeq" id="WP_009579557.1">
    <property type="nucleotide sequence ID" value="NZ_AMZN01000031.1"/>
</dbReference>
<organism evidence="1 2">
    <name type="scientific">Fulvivirga imtechensis AK7</name>
    <dbReference type="NCBI Taxonomy" id="1237149"/>
    <lineage>
        <taxon>Bacteria</taxon>
        <taxon>Pseudomonadati</taxon>
        <taxon>Bacteroidota</taxon>
        <taxon>Cytophagia</taxon>
        <taxon>Cytophagales</taxon>
        <taxon>Fulvivirgaceae</taxon>
        <taxon>Fulvivirga</taxon>
    </lineage>
</organism>
<dbReference type="OrthoDB" id="1202200at2"/>
<protein>
    <submittedName>
        <fullName evidence="1">Uncharacterized protein</fullName>
    </submittedName>
</protein>
<keyword evidence="2" id="KW-1185">Reference proteome</keyword>
<sequence length="137" mass="16415">MELITRPREEYLLNASLESLHEESREWLQEIGFWKDEMAFFYKLLQQKKNDPDFPAGEIAALEKEQLRIDNVKIDAIKGEVKSHEKALASLFKVNSLQEEEGYRQMHKRLLKDMYDVHILVRNLKKEIFSMVQKYER</sequence>
<reference evidence="1 2" key="1">
    <citation type="submission" date="2012-12" db="EMBL/GenBank/DDBJ databases">
        <title>Genome assembly of Fulvivirga imtechensis AK7.</title>
        <authorList>
            <person name="Nupur N."/>
            <person name="Khatri I."/>
            <person name="Kumar R."/>
            <person name="Subramanian S."/>
            <person name="Pinnaka A."/>
        </authorList>
    </citation>
    <scope>NUCLEOTIDE SEQUENCE [LARGE SCALE GENOMIC DNA]</scope>
    <source>
        <strain evidence="1 2">AK7</strain>
    </source>
</reference>
<evidence type="ECO:0000313" key="1">
    <source>
        <dbReference type="EMBL" id="ELR71931.1"/>
    </source>
</evidence>
<comment type="caution">
    <text evidence="1">The sequence shown here is derived from an EMBL/GenBank/DDBJ whole genome shotgun (WGS) entry which is preliminary data.</text>
</comment>
<proteinExistence type="predicted"/>
<dbReference type="EMBL" id="AMZN01000031">
    <property type="protein sequence ID" value="ELR71931.1"/>
    <property type="molecule type" value="Genomic_DNA"/>
</dbReference>
<dbReference type="Proteomes" id="UP000011135">
    <property type="component" value="Unassembled WGS sequence"/>
</dbReference>